<dbReference type="Proteomes" id="UP000265716">
    <property type="component" value="Unassembled WGS sequence"/>
</dbReference>
<feature type="region of interest" description="Disordered" evidence="2">
    <location>
        <begin position="133"/>
        <end position="169"/>
    </location>
</feature>
<feature type="region of interest" description="Disordered" evidence="2">
    <location>
        <begin position="330"/>
        <end position="441"/>
    </location>
</feature>
<reference evidence="3 4" key="1">
    <citation type="submission" date="2018-08" db="EMBL/GenBank/DDBJ databases">
        <title>Aphanomyces genome sequencing and annotation.</title>
        <authorList>
            <person name="Minardi D."/>
            <person name="Oidtmann B."/>
            <person name="Van Der Giezen M."/>
            <person name="Studholme D.J."/>
        </authorList>
    </citation>
    <scope>NUCLEOTIDE SEQUENCE [LARGE SCALE GENOMIC DNA]</scope>
    <source>
        <strain evidence="3 4">SA</strain>
    </source>
</reference>
<feature type="compositionally biased region" description="Basic and acidic residues" evidence="2">
    <location>
        <begin position="425"/>
        <end position="441"/>
    </location>
</feature>
<protein>
    <submittedName>
        <fullName evidence="3">Uncharacterized protein</fullName>
    </submittedName>
</protein>
<dbReference type="AlphaFoldDB" id="A0A397DJI9"/>
<sequence length="441" mass="48354">MGMARNATLKDDAQPTKKKDAGAKKGKQNAKQEEVVVDYASLDHPYAVVLNKKLRSFKKKQEKIKALEDSLKGQSKQLNEQQLEVLSNKGFVDKMIGELEALRQQFVETVIAAPAANTTPEAKNDEDVAVVTPSEEGDVSSLNHLNEDVSDNGNDPVDDLDDEDKAASVDSATSASNAIVNAVDLDDEKLEFVHSVLKLLHAVSLHQALGHDVPMALDYFVKVLVGGTRPPAEVSFPENLAESLEEAKRYVLKSDKILACDMSYRQLSEAVDHLVAPRPAPKQEVVVEVAPQINFFTESELDNDATITPSDAATDVRSDEETFAVVDVVEKVPVATPQTNKSRPHSGNRRNKNSPREAGGEGGDKPHKPRKVYQPRNPKTPDQQEQNGGNQRNATPQRVAYVPKATEGGEKPQRPTTSNTRRSNSKQDRPRPKKVDQDISP</sequence>
<dbReference type="PANTHER" id="PTHR37736:SF1">
    <property type="entry name" value="GLYCINE-RICH PROTEIN"/>
    <property type="match status" value="1"/>
</dbReference>
<feature type="region of interest" description="Disordered" evidence="2">
    <location>
        <begin position="1"/>
        <end position="32"/>
    </location>
</feature>
<accession>A0A397DJI9</accession>
<feature type="compositionally biased region" description="Basic residues" evidence="2">
    <location>
        <begin position="342"/>
        <end position="353"/>
    </location>
</feature>
<evidence type="ECO:0000313" key="3">
    <source>
        <dbReference type="EMBL" id="RHY66440.1"/>
    </source>
</evidence>
<evidence type="ECO:0000256" key="1">
    <source>
        <dbReference type="SAM" id="Coils"/>
    </source>
</evidence>
<name>A0A397DJI9_APHAT</name>
<feature type="compositionally biased region" description="Basic and acidic residues" evidence="2">
    <location>
        <begin position="354"/>
        <end position="366"/>
    </location>
</feature>
<evidence type="ECO:0000256" key="2">
    <source>
        <dbReference type="SAM" id="MobiDB-lite"/>
    </source>
</evidence>
<keyword evidence="1" id="KW-0175">Coiled coil</keyword>
<evidence type="ECO:0000313" key="4">
    <source>
        <dbReference type="Proteomes" id="UP000265716"/>
    </source>
</evidence>
<comment type="caution">
    <text evidence="3">The sequence shown here is derived from an EMBL/GenBank/DDBJ whole genome shotgun (WGS) entry which is preliminary data.</text>
</comment>
<gene>
    <name evidence="3" type="ORF">DYB38_010663</name>
</gene>
<proteinExistence type="predicted"/>
<dbReference type="EMBL" id="QUTC01004117">
    <property type="protein sequence ID" value="RHY66440.1"/>
    <property type="molecule type" value="Genomic_DNA"/>
</dbReference>
<organism evidence="3 4">
    <name type="scientific">Aphanomyces astaci</name>
    <name type="common">Crayfish plague agent</name>
    <dbReference type="NCBI Taxonomy" id="112090"/>
    <lineage>
        <taxon>Eukaryota</taxon>
        <taxon>Sar</taxon>
        <taxon>Stramenopiles</taxon>
        <taxon>Oomycota</taxon>
        <taxon>Saprolegniomycetes</taxon>
        <taxon>Saprolegniales</taxon>
        <taxon>Verrucalvaceae</taxon>
        <taxon>Aphanomyces</taxon>
    </lineage>
</organism>
<dbReference type="PANTHER" id="PTHR37736">
    <property type="entry name" value="GLYCINE-RICH PROTEIN"/>
    <property type="match status" value="1"/>
</dbReference>
<feature type="compositionally biased region" description="Basic and acidic residues" evidence="2">
    <location>
        <begin position="8"/>
        <end position="23"/>
    </location>
</feature>
<feature type="coiled-coil region" evidence="1">
    <location>
        <begin position="50"/>
        <end position="84"/>
    </location>
</feature>
<feature type="compositionally biased region" description="Polar residues" evidence="2">
    <location>
        <begin position="380"/>
        <end position="396"/>
    </location>
</feature>